<dbReference type="InterPro" id="IPR003378">
    <property type="entry name" value="Fringe-like_glycosylTrfase"/>
</dbReference>
<evidence type="ECO:0000256" key="8">
    <source>
        <dbReference type="ARBA" id="ARBA00022741"/>
    </source>
</evidence>
<keyword evidence="5" id="KW-0328">Glycosyltransferase</keyword>
<evidence type="ECO:0000313" key="14">
    <source>
        <dbReference type="WBParaSite" id="ACRNAN_Path_1517.g5906.t1"/>
    </source>
</evidence>
<dbReference type="GO" id="GO:0000166">
    <property type="term" value="F:nucleotide binding"/>
    <property type="evidence" value="ECO:0007669"/>
    <property type="project" value="UniProtKB-KW"/>
</dbReference>
<dbReference type="Gene3D" id="3.90.550.50">
    <property type="match status" value="1"/>
</dbReference>
<evidence type="ECO:0000256" key="5">
    <source>
        <dbReference type="ARBA" id="ARBA00022676"/>
    </source>
</evidence>
<keyword evidence="6" id="KW-0808">Transferase</keyword>
<keyword evidence="8" id="KW-0547">Nucleotide-binding</keyword>
<dbReference type="GO" id="GO:0016020">
    <property type="term" value="C:membrane"/>
    <property type="evidence" value="ECO:0007669"/>
    <property type="project" value="UniProtKB-SubCell"/>
</dbReference>
<keyword evidence="7" id="KW-0812">Transmembrane</keyword>
<feature type="domain" description="Fringe-like glycosyltransferase" evidence="12">
    <location>
        <begin position="11"/>
        <end position="107"/>
    </location>
</feature>
<evidence type="ECO:0000256" key="3">
    <source>
        <dbReference type="ARBA" id="ARBA00006462"/>
    </source>
</evidence>
<dbReference type="GO" id="GO:0016263">
    <property type="term" value="F:glycoprotein-N-acetylgalactosamine 3-beta-galactosyltransferase activity"/>
    <property type="evidence" value="ECO:0007669"/>
    <property type="project" value="UniProtKB-EC"/>
</dbReference>
<evidence type="ECO:0000256" key="1">
    <source>
        <dbReference type="ARBA" id="ARBA00004606"/>
    </source>
</evidence>
<keyword evidence="11" id="KW-0472">Membrane</keyword>
<organism evidence="13 14">
    <name type="scientific">Acrobeloides nanus</name>
    <dbReference type="NCBI Taxonomy" id="290746"/>
    <lineage>
        <taxon>Eukaryota</taxon>
        <taxon>Metazoa</taxon>
        <taxon>Ecdysozoa</taxon>
        <taxon>Nematoda</taxon>
        <taxon>Chromadorea</taxon>
        <taxon>Rhabditida</taxon>
        <taxon>Tylenchina</taxon>
        <taxon>Cephalobomorpha</taxon>
        <taxon>Cephaloboidea</taxon>
        <taxon>Cephalobidae</taxon>
        <taxon>Acrobeloides</taxon>
    </lineage>
</organism>
<evidence type="ECO:0000256" key="11">
    <source>
        <dbReference type="ARBA" id="ARBA00023136"/>
    </source>
</evidence>
<dbReference type="WBParaSite" id="ACRNAN_Path_1517.g5906.t1">
    <property type="protein sequence ID" value="ACRNAN_Path_1517.g5906.t1"/>
    <property type="gene ID" value="ACRNAN_Path_1517.g5906"/>
</dbReference>
<accession>A0A914C1J9</accession>
<evidence type="ECO:0000256" key="2">
    <source>
        <dbReference type="ARBA" id="ARBA00004922"/>
    </source>
</evidence>
<dbReference type="PANTHER" id="PTHR23033">
    <property type="entry name" value="BETA1,3-GALACTOSYLTRANSFERASE"/>
    <property type="match status" value="1"/>
</dbReference>
<dbReference type="Proteomes" id="UP000887540">
    <property type="component" value="Unplaced"/>
</dbReference>
<evidence type="ECO:0000313" key="13">
    <source>
        <dbReference type="Proteomes" id="UP000887540"/>
    </source>
</evidence>
<comment type="similarity">
    <text evidence="3">Belongs to the glycosyltransferase 31 family. Beta3-Gal-T subfamily.</text>
</comment>
<evidence type="ECO:0000256" key="9">
    <source>
        <dbReference type="ARBA" id="ARBA00022968"/>
    </source>
</evidence>
<dbReference type="Pfam" id="PF02434">
    <property type="entry name" value="Fringe"/>
    <property type="match status" value="1"/>
</dbReference>
<name>A0A914C1J9_9BILA</name>
<sequence>MLAWPYVYKNISKDYDWYYKGEDDGYLVVENLRSFLRNYNPDEPHYFGTWFKPYLPKGFNSGAGYVFSRGTLKKLVEALDKDPKFCPNADYEDLGVATCLNKLNITPGASVDSNGYHRFLPYSFHEIYSGFARDWYVHNISQGFDAFGPELIQLHHNTPLETLLIDAMLYRVKVKDLNKKN</sequence>
<keyword evidence="13" id="KW-1185">Reference proteome</keyword>
<dbReference type="InterPro" id="IPR026050">
    <property type="entry name" value="C1GALT1/C1GALT1_chp1"/>
</dbReference>
<comment type="subcellular location">
    <subcellularLocation>
        <location evidence="1">Membrane</location>
        <topology evidence="1">Single-pass type II membrane protein</topology>
    </subcellularLocation>
</comment>
<protein>
    <recommendedName>
        <fullName evidence="4">N-acetylgalactosaminide beta-1,3-galactosyltransferase</fullName>
        <ecNumber evidence="4">2.4.1.122</ecNumber>
    </recommendedName>
</protein>
<keyword evidence="10" id="KW-1133">Transmembrane helix</keyword>
<evidence type="ECO:0000256" key="10">
    <source>
        <dbReference type="ARBA" id="ARBA00022989"/>
    </source>
</evidence>
<keyword evidence="9" id="KW-0735">Signal-anchor</keyword>
<evidence type="ECO:0000256" key="6">
    <source>
        <dbReference type="ARBA" id="ARBA00022679"/>
    </source>
</evidence>
<evidence type="ECO:0000256" key="7">
    <source>
        <dbReference type="ARBA" id="ARBA00022692"/>
    </source>
</evidence>
<evidence type="ECO:0000259" key="12">
    <source>
        <dbReference type="Pfam" id="PF02434"/>
    </source>
</evidence>
<evidence type="ECO:0000256" key="4">
    <source>
        <dbReference type="ARBA" id="ARBA00012557"/>
    </source>
</evidence>
<comment type="pathway">
    <text evidence="2">Protein modification; protein glycosylation.</text>
</comment>
<dbReference type="EC" id="2.4.1.122" evidence="4"/>
<proteinExistence type="inferred from homology"/>
<dbReference type="AlphaFoldDB" id="A0A914C1J9"/>
<reference evidence="14" key="1">
    <citation type="submission" date="2022-11" db="UniProtKB">
        <authorList>
            <consortium name="WormBaseParasite"/>
        </authorList>
    </citation>
    <scope>IDENTIFICATION</scope>
</reference>
<dbReference type="PANTHER" id="PTHR23033:SF12">
    <property type="entry name" value="GLYCOPROTEIN-N-ACETYLGALACTOSAMINE 3-BETA-GALACTOSYLTRANSFERASE 1-RELATED"/>
    <property type="match status" value="1"/>
</dbReference>